<dbReference type="RefSeq" id="WP_115715339.1">
    <property type="nucleotide sequence ID" value="NZ_AP019695.1"/>
</dbReference>
<dbReference type="Pfam" id="PF00581">
    <property type="entry name" value="Rhodanese"/>
    <property type="match status" value="1"/>
</dbReference>
<dbReference type="CDD" id="cd00158">
    <property type="entry name" value="RHOD"/>
    <property type="match status" value="1"/>
</dbReference>
<name>A0A6N4TJ81_9FIRM</name>
<sequence length="104" mass="12381">MFFRMKFDKEMSEVHQEMMEGKDFFLLDVREQDEYEEGHLPGAVCIPLQKAKQQIDVIPEDKPVYVYCRSGQRSNAYVNFLKDQGRTNVYNIGGIIYWEYEVEK</sequence>
<dbReference type="Gene3D" id="3.40.250.10">
    <property type="entry name" value="Rhodanese-like domain"/>
    <property type="match status" value="1"/>
</dbReference>
<evidence type="ECO:0000313" key="2">
    <source>
        <dbReference type="EMBL" id="BBK22162.1"/>
    </source>
</evidence>
<organism evidence="2 3">
    <name type="scientific">Amedibacterium intestinale</name>
    <dbReference type="NCBI Taxonomy" id="2583452"/>
    <lineage>
        <taxon>Bacteria</taxon>
        <taxon>Bacillati</taxon>
        <taxon>Bacillota</taxon>
        <taxon>Erysipelotrichia</taxon>
        <taxon>Erysipelotrichales</taxon>
        <taxon>Erysipelotrichaceae</taxon>
        <taxon>Amedibacterium</taxon>
    </lineage>
</organism>
<evidence type="ECO:0000313" key="3">
    <source>
        <dbReference type="Proteomes" id="UP000464754"/>
    </source>
</evidence>
<proteinExistence type="predicted"/>
<dbReference type="Proteomes" id="UP000464754">
    <property type="component" value="Chromosome"/>
</dbReference>
<feature type="domain" description="Rhodanese" evidence="1">
    <location>
        <begin position="20"/>
        <end position="104"/>
    </location>
</feature>
<dbReference type="InterPro" id="IPR036873">
    <property type="entry name" value="Rhodanese-like_dom_sf"/>
</dbReference>
<evidence type="ECO:0000259" key="1">
    <source>
        <dbReference type="PROSITE" id="PS50206"/>
    </source>
</evidence>
<dbReference type="EMBL" id="AP019695">
    <property type="protein sequence ID" value="BBK22162.1"/>
    <property type="molecule type" value="Genomic_DNA"/>
</dbReference>
<gene>
    <name evidence="2" type="ORF">Aargi30884_10650</name>
</gene>
<dbReference type="AlphaFoldDB" id="A0A6N4TJ81"/>
<dbReference type="PROSITE" id="PS50206">
    <property type="entry name" value="RHODANESE_3"/>
    <property type="match status" value="1"/>
</dbReference>
<protein>
    <recommendedName>
        <fullName evidence="1">Rhodanese domain-containing protein</fullName>
    </recommendedName>
</protein>
<keyword evidence="3" id="KW-1185">Reference proteome</keyword>
<dbReference type="SUPFAM" id="SSF52821">
    <property type="entry name" value="Rhodanese/Cell cycle control phosphatase"/>
    <property type="match status" value="1"/>
</dbReference>
<accession>A0A6N4TJ81</accession>
<dbReference type="PANTHER" id="PTHR43031">
    <property type="entry name" value="FAD-DEPENDENT OXIDOREDUCTASE"/>
    <property type="match status" value="1"/>
</dbReference>
<dbReference type="KEGG" id="aarg:Aargi30884_10650"/>
<dbReference type="InterPro" id="IPR001763">
    <property type="entry name" value="Rhodanese-like_dom"/>
</dbReference>
<dbReference type="SMART" id="SM00450">
    <property type="entry name" value="RHOD"/>
    <property type="match status" value="1"/>
</dbReference>
<dbReference type="PANTHER" id="PTHR43031:SF18">
    <property type="entry name" value="RHODANESE-RELATED SULFURTRANSFERASES"/>
    <property type="match status" value="1"/>
</dbReference>
<dbReference type="InterPro" id="IPR050229">
    <property type="entry name" value="GlpE_sulfurtransferase"/>
</dbReference>
<reference evidence="3" key="1">
    <citation type="submission" date="2019-05" db="EMBL/GenBank/DDBJ databases">
        <title>Complete genome sequencing of Absiella argi strain JCM 30884.</title>
        <authorList>
            <person name="Sakamoto M."/>
            <person name="Murakami T."/>
            <person name="Mori H."/>
        </authorList>
    </citation>
    <scope>NUCLEOTIDE SEQUENCE [LARGE SCALE GENOMIC DNA]</scope>
    <source>
        <strain evidence="3">JCM 30884</strain>
    </source>
</reference>